<dbReference type="Pfam" id="PF00072">
    <property type="entry name" value="Response_reg"/>
    <property type="match status" value="1"/>
</dbReference>
<keyword evidence="4" id="KW-1185">Reference proteome</keyword>
<evidence type="ECO:0000259" key="2">
    <source>
        <dbReference type="PROSITE" id="PS50110"/>
    </source>
</evidence>
<dbReference type="PROSITE" id="PS50110">
    <property type="entry name" value="RESPONSE_REGULATORY"/>
    <property type="match status" value="1"/>
</dbReference>
<keyword evidence="1" id="KW-0597">Phosphoprotein</keyword>
<dbReference type="InterPro" id="IPR052893">
    <property type="entry name" value="TCS_response_regulator"/>
</dbReference>
<gene>
    <name evidence="3" type="ORF">PSU4_49960</name>
</gene>
<dbReference type="SMART" id="SM00448">
    <property type="entry name" value="REC"/>
    <property type="match status" value="1"/>
</dbReference>
<feature type="domain" description="Response regulatory" evidence="2">
    <location>
        <begin position="7"/>
        <end position="131"/>
    </location>
</feature>
<dbReference type="PANTHER" id="PTHR44520">
    <property type="entry name" value="RESPONSE REGULATOR RCP1-RELATED"/>
    <property type="match status" value="1"/>
</dbReference>
<dbReference type="Proteomes" id="UP000321685">
    <property type="component" value="Unassembled WGS sequence"/>
</dbReference>
<feature type="modified residue" description="4-aspartylphosphate" evidence="1">
    <location>
        <position position="64"/>
    </location>
</feature>
<comment type="caution">
    <text evidence="3">The sequence shown here is derived from an EMBL/GenBank/DDBJ whole genome shotgun (WGS) entry which is preliminary data.</text>
</comment>
<dbReference type="GO" id="GO:0000160">
    <property type="term" value="P:phosphorelay signal transduction system"/>
    <property type="evidence" value="ECO:0007669"/>
    <property type="project" value="InterPro"/>
</dbReference>
<dbReference type="RefSeq" id="WP_147113293.1">
    <property type="nucleotide sequence ID" value="NZ_BJVJ01000072.1"/>
</dbReference>
<name>A0A511DMK1_9PSEU</name>
<dbReference type="OrthoDB" id="7187989at2"/>
<dbReference type="PANTHER" id="PTHR44520:SF2">
    <property type="entry name" value="RESPONSE REGULATOR RCP1"/>
    <property type="match status" value="1"/>
</dbReference>
<protein>
    <submittedName>
        <fullName evidence="3">Two-component system response regulator</fullName>
    </submittedName>
</protein>
<sequence>MAPVPITVLLVEDDPGDVMITREAFADDLRNRLDVATTGIAALARLRGEAPYEHDPRPDLVLLDLNLPGRDGREVLAEMKADPALRDIPVVVLTSSRAEADIVRSIELEAQAYITKPVDLGQVAEAVRQIDKLLVCVFAAARPQHDQV</sequence>
<evidence type="ECO:0000313" key="4">
    <source>
        <dbReference type="Proteomes" id="UP000321685"/>
    </source>
</evidence>
<proteinExistence type="predicted"/>
<dbReference type="InterPro" id="IPR001789">
    <property type="entry name" value="Sig_transdc_resp-reg_receiver"/>
</dbReference>
<reference evidence="3 4" key="1">
    <citation type="submission" date="2019-07" db="EMBL/GenBank/DDBJ databases">
        <title>Whole genome shotgun sequence of Pseudonocardia sulfidoxydans NBRC 16205.</title>
        <authorList>
            <person name="Hosoyama A."/>
            <person name="Uohara A."/>
            <person name="Ohji S."/>
            <person name="Ichikawa N."/>
        </authorList>
    </citation>
    <scope>NUCLEOTIDE SEQUENCE [LARGE SCALE GENOMIC DNA]</scope>
    <source>
        <strain evidence="3 4">NBRC 16205</strain>
    </source>
</reference>
<dbReference type="CDD" id="cd17557">
    <property type="entry name" value="REC_Rcp-like"/>
    <property type="match status" value="1"/>
</dbReference>
<dbReference type="EMBL" id="BJVJ01000072">
    <property type="protein sequence ID" value="GEL26042.1"/>
    <property type="molecule type" value="Genomic_DNA"/>
</dbReference>
<evidence type="ECO:0000313" key="3">
    <source>
        <dbReference type="EMBL" id="GEL26042.1"/>
    </source>
</evidence>
<organism evidence="3 4">
    <name type="scientific">Pseudonocardia sulfidoxydans NBRC 16205</name>
    <dbReference type="NCBI Taxonomy" id="1223511"/>
    <lineage>
        <taxon>Bacteria</taxon>
        <taxon>Bacillati</taxon>
        <taxon>Actinomycetota</taxon>
        <taxon>Actinomycetes</taxon>
        <taxon>Pseudonocardiales</taxon>
        <taxon>Pseudonocardiaceae</taxon>
        <taxon>Pseudonocardia</taxon>
    </lineage>
</organism>
<dbReference type="Gene3D" id="3.40.50.2300">
    <property type="match status" value="1"/>
</dbReference>
<dbReference type="InterPro" id="IPR011006">
    <property type="entry name" value="CheY-like_superfamily"/>
</dbReference>
<dbReference type="AlphaFoldDB" id="A0A511DMK1"/>
<accession>A0A511DMK1</accession>
<evidence type="ECO:0000256" key="1">
    <source>
        <dbReference type="PROSITE-ProRule" id="PRU00169"/>
    </source>
</evidence>
<dbReference type="SUPFAM" id="SSF52172">
    <property type="entry name" value="CheY-like"/>
    <property type="match status" value="1"/>
</dbReference>